<keyword evidence="8" id="KW-1185">Reference proteome</keyword>
<keyword evidence="1" id="KW-0805">Transcription regulation</keyword>
<evidence type="ECO:0000256" key="4">
    <source>
        <dbReference type="PROSITE-ProRule" id="PRU00335"/>
    </source>
</evidence>
<keyword evidence="3" id="KW-0804">Transcription</keyword>
<dbReference type="PRINTS" id="PR00455">
    <property type="entry name" value="HTHTETR"/>
</dbReference>
<dbReference type="PANTHER" id="PTHR30055:SF234">
    <property type="entry name" value="HTH-TYPE TRANSCRIPTIONAL REGULATOR BETI"/>
    <property type="match status" value="1"/>
</dbReference>
<evidence type="ECO:0000259" key="6">
    <source>
        <dbReference type="PROSITE" id="PS50977"/>
    </source>
</evidence>
<feature type="region of interest" description="Disordered" evidence="5">
    <location>
        <begin position="209"/>
        <end position="231"/>
    </location>
</feature>
<evidence type="ECO:0000256" key="3">
    <source>
        <dbReference type="ARBA" id="ARBA00023163"/>
    </source>
</evidence>
<gene>
    <name evidence="7" type="ORF">ACFQVD_02990</name>
</gene>
<dbReference type="Proteomes" id="UP001596514">
    <property type="component" value="Unassembled WGS sequence"/>
</dbReference>
<organism evidence="7 8">
    <name type="scientific">Streptosporangium amethystogenes subsp. fukuiense</name>
    <dbReference type="NCBI Taxonomy" id="698418"/>
    <lineage>
        <taxon>Bacteria</taxon>
        <taxon>Bacillati</taxon>
        <taxon>Actinomycetota</taxon>
        <taxon>Actinomycetes</taxon>
        <taxon>Streptosporangiales</taxon>
        <taxon>Streptosporangiaceae</taxon>
        <taxon>Streptosporangium</taxon>
    </lineage>
</organism>
<keyword evidence="2 4" id="KW-0238">DNA-binding</keyword>
<evidence type="ECO:0000256" key="2">
    <source>
        <dbReference type="ARBA" id="ARBA00023125"/>
    </source>
</evidence>
<evidence type="ECO:0000313" key="8">
    <source>
        <dbReference type="Proteomes" id="UP001596514"/>
    </source>
</evidence>
<dbReference type="Pfam" id="PF00440">
    <property type="entry name" value="TetR_N"/>
    <property type="match status" value="1"/>
</dbReference>
<dbReference type="PROSITE" id="PS50977">
    <property type="entry name" value="HTH_TETR_2"/>
    <property type="match status" value="1"/>
</dbReference>
<dbReference type="InterPro" id="IPR050109">
    <property type="entry name" value="HTH-type_TetR-like_transc_reg"/>
</dbReference>
<accession>A0ABW2SSK8</accession>
<dbReference type="EMBL" id="JBHTEE010000001">
    <property type="protein sequence ID" value="MFC7599073.1"/>
    <property type="molecule type" value="Genomic_DNA"/>
</dbReference>
<comment type="caution">
    <text evidence="7">The sequence shown here is derived from an EMBL/GenBank/DDBJ whole genome shotgun (WGS) entry which is preliminary data.</text>
</comment>
<evidence type="ECO:0000256" key="1">
    <source>
        <dbReference type="ARBA" id="ARBA00023015"/>
    </source>
</evidence>
<dbReference type="InterPro" id="IPR036271">
    <property type="entry name" value="Tet_transcr_reg_TetR-rel_C_sf"/>
</dbReference>
<dbReference type="Gene3D" id="1.10.357.10">
    <property type="entry name" value="Tetracycline Repressor, domain 2"/>
    <property type="match status" value="1"/>
</dbReference>
<evidence type="ECO:0000256" key="5">
    <source>
        <dbReference type="SAM" id="MobiDB-lite"/>
    </source>
</evidence>
<feature type="domain" description="HTH tetR-type" evidence="6">
    <location>
        <begin position="23"/>
        <end position="82"/>
    </location>
</feature>
<evidence type="ECO:0000313" key="7">
    <source>
        <dbReference type="EMBL" id="MFC7599073.1"/>
    </source>
</evidence>
<dbReference type="SUPFAM" id="SSF48498">
    <property type="entry name" value="Tetracyclin repressor-like, C-terminal domain"/>
    <property type="match status" value="1"/>
</dbReference>
<dbReference type="InterPro" id="IPR001647">
    <property type="entry name" value="HTH_TetR"/>
</dbReference>
<dbReference type="PANTHER" id="PTHR30055">
    <property type="entry name" value="HTH-TYPE TRANSCRIPTIONAL REGULATOR RUTR"/>
    <property type="match status" value="1"/>
</dbReference>
<proteinExistence type="predicted"/>
<protein>
    <submittedName>
        <fullName evidence="7">TetR/AcrR family transcriptional regulator</fullName>
    </submittedName>
</protein>
<dbReference type="RefSeq" id="WP_343963355.1">
    <property type="nucleotide sequence ID" value="NZ_BAAAGK010000017.1"/>
</dbReference>
<reference evidence="8" key="1">
    <citation type="journal article" date="2019" name="Int. J. Syst. Evol. Microbiol.">
        <title>The Global Catalogue of Microorganisms (GCM) 10K type strain sequencing project: providing services to taxonomists for standard genome sequencing and annotation.</title>
        <authorList>
            <consortium name="The Broad Institute Genomics Platform"/>
            <consortium name="The Broad Institute Genome Sequencing Center for Infectious Disease"/>
            <person name="Wu L."/>
            <person name="Ma J."/>
        </authorList>
    </citation>
    <scope>NUCLEOTIDE SEQUENCE [LARGE SCALE GENOMIC DNA]</scope>
    <source>
        <strain evidence="8">JCM 10083</strain>
    </source>
</reference>
<feature type="DNA-binding region" description="H-T-H motif" evidence="4">
    <location>
        <begin position="45"/>
        <end position="64"/>
    </location>
</feature>
<dbReference type="InterPro" id="IPR009057">
    <property type="entry name" value="Homeodomain-like_sf"/>
</dbReference>
<dbReference type="SUPFAM" id="SSF46689">
    <property type="entry name" value="Homeodomain-like"/>
    <property type="match status" value="1"/>
</dbReference>
<name>A0ABW2SSK8_9ACTN</name>
<sequence length="231" mass="24866">MSAETSRMPTVPDAAAGLRADARQNRDRIVEVARELFADRGLDVPMAAIARHAQVGIATLYRRFPTKESLVTEVFADQFKACVSVLDDALADPDPWRGFCTAIEKVCTMQAVDRGFSTAFVAAFPDAVDIEQERDRAIQGFAELTRRAKATGRLRADFAQDDLALLLKANCGVITESAEAALAASRRLVAYLLSAFRAEQAGPLPPPAALDLHDVLNSPASTTRPAPDPAT</sequence>